<comment type="caution">
    <text evidence="2">The sequence shown here is derived from an EMBL/GenBank/DDBJ whole genome shotgun (WGS) entry which is preliminary data.</text>
</comment>
<protein>
    <recommendedName>
        <fullName evidence="1">ChrR-like cupin domain-containing protein</fullName>
    </recommendedName>
</protein>
<dbReference type="InterPro" id="IPR011051">
    <property type="entry name" value="RmlC_Cupin_sf"/>
</dbReference>
<gene>
    <name evidence="2" type="ORF">HBF26_06395</name>
</gene>
<evidence type="ECO:0000313" key="2">
    <source>
        <dbReference type="EMBL" id="NID04506.1"/>
    </source>
</evidence>
<dbReference type="SUPFAM" id="SSF51182">
    <property type="entry name" value="RmlC-like cupins"/>
    <property type="match status" value="1"/>
</dbReference>
<dbReference type="Proteomes" id="UP001429601">
    <property type="component" value="Unassembled WGS sequence"/>
</dbReference>
<dbReference type="Gene3D" id="2.60.120.10">
    <property type="entry name" value="Jelly Rolls"/>
    <property type="match status" value="1"/>
</dbReference>
<name>A0ABX0Q401_9GAMM</name>
<feature type="domain" description="ChrR-like cupin" evidence="1">
    <location>
        <begin position="38"/>
        <end position="102"/>
    </location>
</feature>
<evidence type="ECO:0000313" key="3">
    <source>
        <dbReference type="Proteomes" id="UP001429601"/>
    </source>
</evidence>
<dbReference type="EMBL" id="JAAQQR010000002">
    <property type="protein sequence ID" value="NID04506.1"/>
    <property type="molecule type" value="Genomic_DNA"/>
</dbReference>
<reference evidence="2 3" key="1">
    <citation type="journal article" date="2011" name="Curr. Microbiol.">
        <title>Luteibacter jiangsuensis sp. nov.: a methamidophos-degrading bacterium isolated from a methamidophos-manufacturing factory.</title>
        <authorList>
            <person name="Wang L."/>
            <person name="Wang G.L."/>
            <person name="Li S.P."/>
            <person name="Jiang J.D."/>
        </authorList>
    </citation>
    <scope>NUCLEOTIDE SEQUENCE [LARGE SCALE GENOMIC DNA]</scope>
    <source>
        <strain evidence="2 3">CGMCC 1.10133</strain>
    </source>
</reference>
<proteinExistence type="predicted"/>
<dbReference type="InterPro" id="IPR014710">
    <property type="entry name" value="RmlC-like_jellyroll"/>
</dbReference>
<keyword evidence="3" id="KW-1185">Reference proteome</keyword>
<evidence type="ECO:0000259" key="1">
    <source>
        <dbReference type="Pfam" id="PF12973"/>
    </source>
</evidence>
<sequence>MELAVPNFVQSVTSPHQALMIDGIPTVDIGAGCLRRDLPSTPGVRLWIVDMQPGAQWPHVDHHDTGEGFYVIDGELIEGERRHCAGTWVHFAPGTWHQPRTVSGVRLLGYNLNVAAFNAAIP</sequence>
<dbReference type="InterPro" id="IPR025979">
    <property type="entry name" value="ChrR-like_cupin_dom"/>
</dbReference>
<dbReference type="Pfam" id="PF12973">
    <property type="entry name" value="Cupin_7"/>
    <property type="match status" value="1"/>
</dbReference>
<organism evidence="2 3">
    <name type="scientific">Luteibacter jiangsuensis</name>
    <dbReference type="NCBI Taxonomy" id="637577"/>
    <lineage>
        <taxon>Bacteria</taxon>
        <taxon>Pseudomonadati</taxon>
        <taxon>Pseudomonadota</taxon>
        <taxon>Gammaproteobacteria</taxon>
        <taxon>Lysobacterales</taxon>
        <taxon>Rhodanobacteraceae</taxon>
        <taxon>Luteibacter</taxon>
    </lineage>
</organism>
<accession>A0ABX0Q401</accession>